<keyword evidence="15" id="KW-1185">Reference proteome</keyword>
<evidence type="ECO:0000256" key="5">
    <source>
        <dbReference type="ARBA" id="ARBA00022989"/>
    </source>
</evidence>
<accession>A0ABM0TW04</accession>
<dbReference type="GeneID" id="104716589"/>
<dbReference type="Pfam" id="PF00571">
    <property type="entry name" value="CBS"/>
    <property type="match status" value="2"/>
</dbReference>
<evidence type="ECO:0000256" key="2">
    <source>
        <dbReference type="ARBA" id="ARBA00009476"/>
    </source>
</evidence>
<evidence type="ECO:0000256" key="1">
    <source>
        <dbReference type="ARBA" id="ARBA00004141"/>
    </source>
</evidence>
<comment type="similarity">
    <text evidence="2 12">Belongs to the chloride channel (TC 2.A.49) family.</text>
</comment>
<feature type="region of interest" description="Disordered" evidence="13">
    <location>
        <begin position="499"/>
        <end position="532"/>
    </location>
</feature>
<dbReference type="PROSITE" id="PS51371">
    <property type="entry name" value="CBS"/>
    <property type="match status" value="1"/>
</dbReference>
<evidence type="ECO:0000256" key="4">
    <source>
        <dbReference type="ARBA" id="ARBA00022692"/>
    </source>
</evidence>
<evidence type="ECO:0000256" key="12">
    <source>
        <dbReference type="RuleBase" id="RU361221"/>
    </source>
</evidence>
<keyword evidence="4 12" id="KW-0812">Transmembrane</keyword>
<evidence type="ECO:0000256" key="13">
    <source>
        <dbReference type="SAM" id="MobiDB-lite"/>
    </source>
</evidence>
<dbReference type="SUPFAM" id="SSF81340">
    <property type="entry name" value="Clc chloride channel"/>
    <property type="match status" value="1"/>
</dbReference>
<dbReference type="Pfam" id="PF00654">
    <property type="entry name" value="Voltage_CLC"/>
    <property type="match status" value="1"/>
</dbReference>
<evidence type="ECO:0000259" key="14">
    <source>
        <dbReference type="PROSITE" id="PS51371"/>
    </source>
</evidence>
<dbReference type="PANTHER" id="PTHR43427">
    <property type="entry name" value="CHLORIDE CHANNEL PROTEIN CLC-E"/>
    <property type="match status" value="1"/>
</dbReference>
<dbReference type="PANTHER" id="PTHR43427:SF6">
    <property type="entry name" value="CHLORIDE CHANNEL PROTEIN CLC-E"/>
    <property type="match status" value="1"/>
</dbReference>
<comment type="subcellular location">
    <subcellularLocation>
        <location evidence="1 12">Membrane</location>
        <topology evidence="1 12">Multi-pass membrane protein</topology>
    </subcellularLocation>
</comment>
<evidence type="ECO:0000256" key="3">
    <source>
        <dbReference type="ARBA" id="ARBA00022448"/>
    </source>
</evidence>
<evidence type="ECO:0000256" key="9">
    <source>
        <dbReference type="ARBA" id="ARBA00023214"/>
    </source>
</evidence>
<dbReference type="InterPro" id="IPR050368">
    <property type="entry name" value="ClC-type_chloride_channel"/>
</dbReference>
<protein>
    <recommendedName>
        <fullName evidence="12">Chloride channel protein</fullName>
    </recommendedName>
</protein>
<sequence length="709" mass="75361">MAATPSLCSASLRSPVSSRRFSPKVRKSNDPLPLNVFLSPFPSSVATVGRIFPRFPAAKQQVDQDDEVGFDQQPSQELAIASACLVGVLTGISVVLFNNCVHLLRDFSWDGIPDRGASWLREAPIATNWLRVILVPTIGGLIVSVLNQLRESAGDSDSSLDRVKAVLRPLLKTVAACVTLGTGNSLGPEGPSVEIGASIAKGVNSLFNKSPQTGLSLLAAGSASGISSGFNAAVAGCFFAVESVLWPSSSSDSSASLPNTTSMVILSAVTASVVSEIGLGSEPAFKVPDYDFRSPGELPLYLLLGALCGLVSLALSRCTSSMTSAVDNLQKDAGIPKAVFPVMGGLTVGIIALVYPEVLYWGFQNVDILLEKRPFVKGLSADLLLQLVAVKIAATAWCRASGLVGGYYAPSLFIGGAAGMAYGKFIGLALAQNPEFNLSILEVASPQAYGLVGMAATLAGVCQVPLTAVLLLFELTQDYRIVLPLLGAVGMSSWITSGQSKRQETRETKETRKRNSQEAVQTLTSSDDGSSTNNLCEVESSLCVDDSLIQVEELPQSIFVSEAMRTRFATVMMSTSLEEALTRMLIEKQSCALIVDPDNIFLGLLTLSDIQEFSKARKEGSKRPKDIFVNDICSMSGGKCKVPWTVTPDMDLLAAQTIMNQHEISHVAVVSGSINARRIHPVGVLDKECITLTRRALATRIFLVNSLYP</sequence>
<evidence type="ECO:0000313" key="16">
    <source>
        <dbReference type="RefSeq" id="XP_010432284.1"/>
    </source>
</evidence>
<keyword evidence="6 12" id="KW-0406">Ion transport</keyword>
<feature type="domain" description="CBS" evidence="14">
    <location>
        <begin position="564"/>
        <end position="622"/>
    </location>
</feature>
<keyword evidence="5 12" id="KW-1133">Transmembrane helix</keyword>
<reference evidence="15" key="1">
    <citation type="journal article" date="2014" name="Nat. Commun.">
        <title>The emerging biofuel crop Camelina sativa retains a highly undifferentiated hexaploid genome structure.</title>
        <authorList>
            <person name="Kagale S."/>
            <person name="Koh C."/>
            <person name="Nixon J."/>
            <person name="Bollina V."/>
            <person name="Clarke W.E."/>
            <person name="Tuteja R."/>
            <person name="Spillane C."/>
            <person name="Robinson S.J."/>
            <person name="Links M.G."/>
            <person name="Clarke C."/>
            <person name="Higgins E.E."/>
            <person name="Huebert T."/>
            <person name="Sharpe A.G."/>
            <person name="Parkin I.A."/>
        </authorList>
    </citation>
    <scope>NUCLEOTIDE SEQUENCE [LARGE SCALE GENOMIC DNA]</scope>
    <source>
        <strain evidence="15">cv. DH55</strain>
    </source>
</reference>
<feature type="transmembrane region" description="Helical" evidence="12">
    <location>
        <begin position="339"/>
        <end position="363"/>
    </location>
</feature>
<keyword evidence="7 12" id="KW-0472">Membrane</keyword>
<dbReference type="InterPro" id="IPR014743">
    <property type="entry name" value="Cl-channel_core"/>
</dbReference>
<keyword evidence="8" id="KW-0869">Chloride channel</keyword>
<dbReference type="PRINTS" id="PR00762">
    <property type="entry name" value="CLCHANNEL"/>
</dbReference>
<dbReference type="InterPro" id="IPR046342">
    <property type="entry name" value="CBS_dom_sf"/>
</dbReference>
<dbReference type="Gene3D" id="1.10.3080.10">
    <property type="entry name" value="Clc chloride channel"/>
    <property type="match status" value="1"/>
</dbReference>
<evidence type="ECO:0000256" key="7">
    <source>
        <dbReference type="ARBA" id="ARBA00023136"/>
    </source>
</evidence>
<dbReference type="InterPro" id="IPR001807">
    <property type="entry name" value="ClC"/>
</dbReference>
<evidence type="ECO:0000256" key="10">
    <source>
        <dbReference type="ARBA" id="ARBA00023303"/>
    </source>
</evidence>
<feature type="transmembrane region" description="Helical" evidence="12">
    <location>
        <begin position="412"/>
        <end position="431"/>
    </location>
</feature>
<evidence type="ECO:0000256" key="6">
    <source>
        <dbReference type="ARBA" id="ARBA00023065"/>
    </source>
</evidence>
<organism evidence="15 16">
    <name type="scientific">Camelina sativa</name>
    <name type="common">False flax</name>
    <name type="synonym">Myagrum sativum</name>
    <dbReference type="NCBI Taxonomy" id="90675"/>
    <lineage>
        <taxon>Eukaryota</taxon>
        <taxon>Viridiplantae</taxon>
        <taxon>Streptophyta</taxon>
        <taxon>Embryophyta</taxon>
        <taxon>Tracheophyta</taxon>
        <taxon>Spermatophyta</taxon>
        <taxon>Magnoliopsida</taxon>
        <taxon>eudicotyledons</taxon>
        <taxon>Gunneridae</taxon>
        <taxon>Pentapetalae</taxon>
        <taxon>rosids</taxon>
        <taxon>malvids</taxon>
        <taxon>Brassicales</taxon>
        <taxon>Brassicaceae</taxon>
        <taxon>Camelineae</taxon>
        <taxon>Camelina</taxon>
    </lineage>
</organism>
<name>A0ABM0TW04_CAMSA</name>
<keyword evidence="11" id="KW-0129">CBS domain</keyword>
<dbReference type="InterPro" id="IPR000644">
    <property type="entry name" value="CBS_dom"/>
</dbReference>
<dbReference type="SUPFAM" id="SSF54631">
    <property type="entry name" value="CBS-domain pair"/>
    <property type="match status" value="1"/>
</dbReference>
<feature type="compositionally biased region" description="Polar residues" evidence="13">
    <location>
        <begin position="517"/>
        <end position="532"/>
    </location>
</feature>
<keyword evidence="3 12" id="KW-0813">Transport</keyword>
<dbReference type="Gene3D" id="3.10.580.10">
    <property type="entry name" value="CBS-domain"/>
    <property type="match status" value="1"/>
</dbReference>
<dbReference type="SMART" id="SM00116">
    <property type="entry name" value="CBS"/>
    <property type="match status" value="2"/>
</dbReference>
<dbReference type="CDD" id="cd04592">
    <property type="entry name" value="CBS_pair_voltage-gated_CLC_euk_bac"/>
    <property type="match status" value="1"/>
</dbReference>
<dbReference type="Proteomes" id="UP000694864">
    <property type="component" value="Chromosome 10"/>
</dbReference>
<proteinExistence type="inferred from homology"/>
<feature type="transmembrane region" description="Helical" evidence="12">
    <location>
        <begin position="298"/>
        <end position="318"/>
    </location>
</feature>
<evidence type="ECO:0000256" key="8">
    <source>
        <dbReference type="ARBA" id="ARBA00023173"/>
    </source>
</evidence>
<feature type="transmembrane region" description="Helical" evidence="12">
    <location>
        <begin position="451"/>
        <end position="473"/>
    </location>
</feature>
<feature type="compositionally biased region" description="Basic and acidic residues" evidence="13">
    <location>
        <begin position="501"/>
        <end position="516"/>
    </location>
</feature>
<evidence type="ECO:0000313" key="15">
    <source>
        <dbReference type="Proteomes" id="UP000694864"/>
    </source>
</evidence>
<dbReference type="CDD" id="cd00400">
    <property type="entry name" value="Voltage_gated_ClC"/>
    <property type="match status" value="1"/>
</dbReference>
<reference evidence="16" key="2">
    <citation type="submission" date="2025-08" db="UniProtKB">
        <authorList>
            <consortium name="RefSeq"/>
        </authorList>
    </citation>
    <scope>IDENTIFICATION</scope>
    <source>
        <tissue evidence="16">Leaf</tissue>
    </source>
</reference>
<feature type="transmembrane region" description="Helical" evidence="12">
    <location>
        <begin position="383"/>
        <end position="400"/>
    </location>
</feature>
<gene>
    <name evidence="16" type="primary">LOC104716589</name>
</gene>
<comment type="caution">
    <text evidence="12">Lacks conserved residue(s) required for the propagation of feature annotation.</text>
</comment>
<keyword evidence="10" id="KW-0407">Ion channel</keyword>
<evidence type="ECO:0000256" key="11">
    <source>
        <dbReference type="PROSITE-ProRule" id="PRU00703"/>
    </source>
</evidence>
<keyword evidence="9 12" id="KW-0868">Chloride</keyword>
<dbReference type="RefSeq" id="XP_010432284.1">
    <property type="nucleotide sequence ID" value="XM_010433982.2"/>
</dbReference>